<evidence type="ECO:0000256" key="2">
    <source>
        <dbReference type="ARBA" id="ARBA00007345"/>
    </source>
</evidence>
<accession>M4QAV7</accession>
<comment type="similarity">
    <text evidence="2 7">Belongs to the universal ribosomal protein uS19 family.</text>
</comment>
<dbReference type="PROSITE" id="PS00323">
    <property type="entry name" value="RIBOSOMAL_S19"/>
    <property type="match status" value="1"/>
</dbReference>
<name>M4QAV7_SECEC</name>
<proteinExistence type="inferred from homology"/>
<keyword evidence="3 7" id="KW-0689">Ribosomal protein</keyword>
<dbReference type="NCBIfam" id="TIGR01050">
    <property type="entry name" value="rpsS_bact"/>
    <property type="match status" value="1"/>
</dbReference>
<geneLocation type="mitochondrion" evidence="8"/>
<protein>
    <recommendedName>
        <fullName evidence="6">Small ribosomal subunit protein uS19m</fullName>
    </recommendedName>
</protein>
<reference evidence="8" key="3">
    <citation type="journal article" date="2006" name="RNA">
        <title>Hybrid E. coli--Mitochondrial ribonuclease P RNAs are catalytically active.</title>
        <authorList>
            <person name="Seif E."/>
            <person name="Cadieux A."/>
            <person name="Lang B.F."/>
        </authorList>
    </citation>
    <scope>NUCLEOTIDE SEQUENCE</scope>
    <source>
        <strain evidence="8">ATCC 50688</strain>
    </source>
</reference>
<dbReference type="InterPro" id="IPR002222">
    <property type="entry name" value="Ribosomal_uS19"/>
</dbReference>
<dbReference type="Gene3D" id="3.30.860.10">
    <property type="entry name" value="30s Ribosomal Protein S19, Chain A"/>
    <property type="match status" value="1"/>
</dbReference>
<dbReference type="EMBL" id="KC353359">
    <property type="protein sequence ID" value="AGH24507.1"/>
    <property type="molecule type" value="Genomic_DNA"/>
</dbReference>
<dbReference type="HAMAP" id="MF_00531">
    <property type="entry name" value="Ribosomal_uS19"/>
    <property type="match status" value="1"/>
</dbReference>
<dbReference type="InterPro" id="IPR005732">
    <property type="entry name" value="Ribosomal_uS19_bac-type"/>
</dbReference>
<dbReference type="PIRSF" id="PIRSF002144">
    <property type="entry name" value="Ribosomal_S19"/>
    <property type="match status" value="1"/>
</dbReference>
<dbReference type="AlphaFoldDB" id="M4QAV7"/>
<evidence type="ECO:0000256" key="3">
    <source>
        <dbReference type="ARBA" id="ARBA00022980"/>
    </source>
</evidence>
<evidence type="ECO:0000256" key="7">
    <source>
        <dbReference type="RuleBase" id="RU003485"/>
    </source>
</evidence>
<evidence type="ECO:0000313" key="8">
    <source>
        <dbReference type="EMBL" id="AGH24507.1"/>
    </source>
</evidence>
<sequence length="86" mass="10009">MTRSIWKGPFIDGYVLGRALKAQKSNKLMKEIWSRRSVILPEFVGLKANIYNGQKWSTLLITEDMIGHKFGEFSPTRKICQHKKKK</sequence>
<evidence type="ECO:0000256" key="5">
    <source>
        <dbReference type="ARBA" id="ARBA00023274"/>
    </source>
</evidence>
<evidence type="ECO:0000256" key="6">
    <source>
        <dbReference type="ARBA" id="ARBA00044183"/>
    </source>
</evidence>
<gene>
    <name evidence="8" type="primary">rps19</name>
</gene>
<reference evidence="8" key="2">
    <citation type="journal article" date="2004" name="RNA">
        <title>Mitochondrial 3' tRNA editing in the jakobid Seculamonas ecuadoriensis: a novel mechanism and implications for tRNA processing.</title>
        <authorList>
            <person name="Leigh J."/>
            <person name="Lang B.F."/>
        </authorList>
    </citation>
    <scope>NUCLEOTIDE SEQUENCE</scope>
    <source>
        <strain evidence="8">ATCC 50688</strain>
    </source>
</reference>
<dbReference type="GO" id="GO:0003723">
    <property type="term" value="F:RNA binding"/>
    <property type="evidence" value="ECO:0007669"/>
    <property type="project" value="InterPro"/>
</dbReference>
<keyword evidence="4 8" id="KW-0496">Mitochondrion</keyword>
<dbReference type="PANTHER" id="PTHR11880">
    <property type="entry name" value="RIBOSOMAL PROTEIN S19P FAMILY MEMBER"/>
    <property type="match status" value="1"/>
</dbReference>
<reference evidence="8" key="4">
    <citation type="journal article" date="2013" name="Genome Biol. Evol.">
        <title>Strikingly bacteria-like and gene-rich mitochondrial genomes throughout jakobid protists.</title>
        <authorList>
            <person name="Burger G."/>
            <person name="Gray M.W."/>
            <person name="Forget L."/>
            <person name="Lang B.F."/>
        </authorList>
    </citation>
    <scope>NUCLEOTIDE SEQUENCE</scope>
    <source>
        <strain evidence="8">ATCC 50688</strain>
    </source>
</reference>
<dbReference type="FunFam" id="3.30.860.10:FF:000001">
    <property type="entry name" value="30S ribosomal protein S19"/>
    <property type="match status" value="1"/>
</dbReference>
<dbReference type="GO" id="GO:0000028">
    <property type="term" value="P:ribosomal small subunit assembly"/>
    <property type="evidence" value="ECO:0007669"/>
    <property type="project" value="TreeGrafter"/>
</dbReference>
<dbReference type="GO" id="GO:0003735">
    <property type="term" value="F:structural constituent of ribosome"/>
    <property type="evidence" value="ECO:0007669"/>
    <property type="project" value="InterPro"/>
</dbReference>
<dbReference type="PANTHER" id="PTHR11880:SF67">
    <property type="entry name" value="SMALL RIBOSOMAL SUBUNIT PROTEIN US19M"/>
    <property type="match status" value="1"/>
</dbReference>
<comment type="subcellular location">
    <subcellularLocation>
        <location evidence="1">Mitochondrion</location>
    </subcellularLocation>
</comment>
<organism evidence="8">
    <name type="scientific">Seculamonas ecuadoriensis</name>
    <name type="common">Flagellate</name>
    <dbReference type="NCBI Taxonomy" id="221724"/>
    <lineage>
        <taxon>Eukaryota</taxon>
        <taxon>Discoba</taxon>
        <taxon>Jakobida</taxon>
        <taxon>Histionina</taxon>
        <taxon>Seculamonas</taxon>
    </lineage>
</organism>
<dbReference type="SUPFAM" id="SSF54570">
    <property type="entry name" value="Ribosomal protein S19"/>
    <property type="match status" value="1"/>
</dbReference>
<dbReference type="InterPro" id="IPR023575">
    <property type="entry name" value="Ribosomal_uS19_SF"/>
</dbReference>
<reference evidence="8" key="1">
    <citation type="journal article" date="2003" name="Mol. Biol. Evol.">
        <title>Structure of the bc1 complex from Seculamonas ecuadoriensis, a jakobid flagellate with an ancestral mitochondrial genome.</title>
        <authorList>
            <person name="Marx S."/>
            <person name="Baumgartner M."/>
            <person name="Kannan S."/>
            <person name="Braun H.P."/>
            <person name="Lang B.F."/>
            <person name="Burger G."/>
        </authorList>
    </citation>
    <scope>NUCLEOTIDE SEQUENCE</scope>
    <source>
        <strain evidence="8">ATCC 50688</strain>
    </source>
</reference>
<evidence type="ECO:0000256" key="4">
    <source>
        <dbReference type="ARBA" id="ARBA00023128"/>
    </source>
</evidence>
<dbReference type="RefSeq" id="YP_007890812.1">
    <property type="nucleotide sequence ID" value="NC_021128.1"/>
</dbReference>
<dbReference type="Pfam" id="PF00203">
    <property type="entry name" value="Ribosomal_S19"/>
    <property type="match status" value="1"/>
</dbReference>
<evidence type="ECO:0000256" key="1">
    <source>
        <dbReference type="ARBA" id="ARBA00004173"/>
    </source>
</evidence>
<dbReference type="GeneID" id="15333300"/>
<dbReference type="GO" id="GO:0005763">
    <property type="term" value="C:mitochondrial small ribosomal subunit"/>
    <property type="evidence" value="ECO:0007669"/>
    <property type="project" value="TreeGrafter"/>
</dbReference>
<dbReference type="GO" id="GO:0006412">
    <property type="term" value="P:translation"/>
    <property type="evidence" value="ECO:0007669"/>
    <property type="project" value="InterPro"/>
</dbReference>
<keyword evidence="5 7" id="KW-0687">Ribonucleoprotein</keyword>
<dbReference type="PRINTS" id="PR00975">
    <property type="entry name" value="RIBOSOMALS19"/>
</dbReference>
<dbReference type="InterPro" id="IPR020934">
    <property type="entry name" value="Ribosomal_uS19_CS"/>
</dbReference>